<reference evidence="2" key="2">
    <citation type="submission" date="2021-04" db="EMBL/GenBank/DDBJ databases">
        <authorList>
            <person name="Gilroy R."/>
        </authorList>
    </citation>
    <scope>NUCLEOTIDE SEQUENCE</scope>
    <source>
        <strain evidence="2">1068</strain>
    </source>
</reference>
<dbReference type="Gene3D" id="3.20.20.70">
    <property type="entry name" value="Aldolase class I"/>
    <property type="match status" value="1"/>
</dbReference>
<organism evidence="2 3">
    <name type="scientific">Candidatus Blautia pullicola</name>
    <dbReference type="NCBI Taxonomy" id="2838498"/>
    <lineage>
        <taxon>Bacteria</taxon>
        <taxon>Bacillati</taxon>
        <taxon>Bacillota</taxon>
        <taxon>Clostridia</taxon>
        <taxon>Lachnospirales</taxon>
        <taxon>Lachnospiraceae</taxon>
        <taxon>Blautia</taxon>
    </lineage>
</organism>
<dbReference type="InterPro" id="IPR013785">
    <property type="entry name" value="Aldolase_TIM"/>
</dbReference>
<dbReference type="Pfam" id="PF00682">
    <property type="entry name" value="HMGL-like"/>
    <property type="match status" value="1"/>
</dbReference>
<dbReference type="EMBL" id="DXBG01000009">
    <property type="protein sequence ID" value="HIZ64343.1"/>
    <property type="molecule type" value="Genomic_DNA"/>
</dbReference>
<dbReference type="SUPFAM" id="SSF51569">
    <property type="entry name" value="Aldolase"/>
    <property type="match status" value="1"/>
</dbReference>
<reference evidence="2" key="1">
    <citation type="journal article" date="2021" name="PeerJ">
        <title>Extensive microbial diversity within the chicken gut microbiome revealed by metagenomics and culture.</title>
        <authorList>
            <person name="Gilroy R."/>
            <person name="Ravi A."/>
            <person name="Getino M."/>
            <person name="Pursley I."/>
            <person name="Horton D.L."/>
            <person name="Alikhan N.F."/>
            <person name="Baker D."/>
            <person name="Gharbi K."/>
            <person name="Hall N."/>
            <person name="Watson M."/>
            <person name="Adriaenssens E.M."/>
            <person name="Foster-Nyarko E."/>
            <person name="Jarju S."/>
            <person name="Secka A."/>
            <person name="Antonio M."/>
            <person name="Oren A."/>
            <person name="Chaudhuri R.R."/>
            <person name="La Ragione R."/>
            <person name="Hildebrand F."/>
            <person name="Pallen M.J."/>
        </authorList>
    </citation>
    <scope>NUCLEOTIDE SEQUENCE</scope>
    <source>
        <strain evidence="2">1068</strain>
    </source>
</reference>
<dbReference type="GO" id="GO:0003824">
    <property type="term" value="F:catalytic activity"/>
    <property type="evidence" value="ECO:0007669"/>
    <property type="project" value="InterPro"/>
</dbReference>
<dbReference type="InterPro" id="IPR000891">
    <property type="entry name" value="PYR_CT"/>
</dbReference>
<protein>
    <submittedName>
        <fullName evidence="2">Aldolase catalytic domain-containing protein</fullName>
    </submittedName>
</protein>
<dbReference type="Proteomes" id="UP000824056">
    <property type="component" value="Unassembled WGS sequence"/>
</dbReference>
<proteinExistence type="predicted"/>
<evidence type="ECO:0000313" key="3">
    <source>
        <dbReference type="Proteomes" id="UP000824056"/>
    </source>
</evidence>
<gene>
    <name evidence="2" type="ORF">H9809_00290</name>
</gene>
<accession>A0A9D2JRS6</accession>
<evidence type="ECO:0000313" key="2">
    <source>
        <dbReference type="EMBL" id="HIZ64343.1"/>
    </source>
</evidence>
<evidence type="ECO:0000259" key="1">
    <source>
        <dbReference type="Pfam" id="PF00682"/>
    </source>
</evidence>
<comment type="caution">
    <text evidence="2">The sequence shown here is derived from an EMBL/GenBank/DDBJ whole genome shotgun (WGS) entry which is preliminary data.</text>
</comment>
<dbReference type="CDD" id="cd07944">
    <property type="entry name" value="DRE_TIM_HOA_like"/>
    <property type="match status" value="1"/>
</dbReference>
<feature type="domain" description="Pyruvate carboxyltransferase" evidence="1">
    <location>
        <begin position="4"/>
        <end position="242"/>
    </location>
</feature>
<dbReference type="AlphaFoldDB" id="A0A9D2JRS6"/>
<name>A0A9D2JRS6_9FIRM</name>
<sequence>MEEIKLLDCTLRDGGYINDWKFGEKTIKSIIARLQQANTDYIEVGFLRNCEYHKNRTLFNNIREMKTMLPAKKGNTGYIAMALHSQYDVEKLEENDHTIDGIRVTFHDYDQDEGLAFCKRVKEKGYPVFVNPINIMGYSDEMLLSLLKKVNQLKPYGFSIVDTFGSMTKNELVRIYSLCENNLDEEILLGLHLHENMAQSFLLAQSFLEIRRQSRRCILDASLNGMGRVPGNLCIELIMDYLNRNFGKAYDLDPVLDAIEEHITPIKEKESWGYQAEYFLSAKHNLHRNYAEFLLSKGTLSSRDMHCLLQQIPLEKKSAFDKEFIQGLYNCYEDARVADRESLEEIKDLLSQGIPVLLAPGKSLEKQWDQIEKYMEHHKGIPISVNFYFDGQKEGYAFFSNAKRFQEYGPAENPAVRKILTSNMGKGIREKDLIVNYQRLKPLGETEPNGGILLLRLLALLGIKEAALAGFDGYQKGEENYLPGYFGKFGAAREGNNKEIAEELQRLGEKIRLTFLTPSLYQAYMPAQTEEKWLFPGQRKQEGF</sequence>